<keyword evidence="1" id="KW-1133">Transmembrane helix</keyword>
<protein>
    <recommendedName>
        <fullName evidence="4">Yip1-like protein</fullName>
    </recommendedName>
</protein>
<keyword evidence="1" id="KW-0812">Transmembrane</keyword>
<evidence type="ECO:0008006" key="4">
    <source>
        <dbReference type="Google" id="ProtNLM"/>
    </source>
</evidence>
<name>A0A285UM79_9HYPH</name>
<dbReference type="EMBL" id="OBQD01000008">
    <property type="protein sequence ID" value="SOC41351.1"/>
    <property type="molecule type" value="Genomic_DNA"/>
</dbReference>
<dbReference type="OrthoDB" id="9811204at2"/>
<proteinExistence type="predicted"/>
<keyword evidence="1" id="KW-0472">Membrane</keyword>
<accession>A0A285UM79</accession>
<feature type="transmembrane region" description="Helical" evidence="1">
    <location>
        <begin position="169"/>
        <end position="193"/>
    </location>
</feature>
<evidence type="ECO:0000313" key="3">
    <source>
        <dbReference type="Proteomes" id="UP000219167"/>
    </source>
</evidence>
<reference evidence="2 3" key="1">
    <citation type="submission" date="2017-08" db="EMBL/GenBank/DDBJ databases">
        <authorList>
            <person name="de Groot N.N."/>
        </authorList>
    </citation>
    <scope>NUCLEOTIDE SEQUENCE [LARGE SCALE GENOMIC DNA]</scope>
    <source>
        <strain evidence="2 3">JC85</strain>
    </source>
</reference>
<feature type="transmembrane region" description="Helical" evidence="1">
    <location>
        <begin position="139"/>
        <end position="157"/>
    </location>
</feature>
<dbReference type="Proteomes" id="UP000219167">
    <property type="component" value="Unassembled WGS sequence"/>
</dbReference>
<organism evidence="2 3">
    <name type="scientific">Rhizobium subbaraonis</name>
    <dbReference type="NCBI Taxonomy" id="908946"/>
    <lineage>
        <taxon>Bacteria</taxon>
        <taxon>Pseudomonadati</taxon>
        <taxon>Pseudomonadota</taxon>
        <taxon>Alphaproteobacteria</taxon>
        <taxon>Hyphomicrobiales</taxon>
        <taxon>Rhizobiaceae</taxon>
        <taxon>Rhizobium/Agrobacterium group</taxon>
        <taxon>Rhizobium</taxon>
    </lineage>
</organism>
<keyword evidence="3" id="KW-1185">Reference proteome</keyword>
<feature type="transmembrane region" description="Helical" evidence="1">
    <location>
        <begin position="74"/>
        <end position="97"/>
    </location>
</feature>
<evidence type="ECO:0000313" key="2">
    <source>
        <dbReference type="EMBL" id="SOC41351.1"/>
    </source>
</evidence>
<sequence length="198" mass="21945">MPGIDEVLHYLTGVWQLVRQKPEGFRWLDLTWRGLVRSFWAMAWSLPALAVIWASWRLYFLGRMPEGTGAGFDFVLKLAFIDLVGWFLPLILVALLARPLGYAQHLATMVIASNWIAVPFAYATAIPFAIALVVPDFSAFSGLLLYAVFGMSIMLQYRLMWMCVGKQSLLAATITALFVLPPLLAGQGLQVLLGTLPG</sequence>
<feature type="transmembrane region" description="Helical" evidence="1">
    <location>
        <begin position="109"/>
        <end position="133"/>
    </location>
</feature>
<dbReference type="RefSeq" id="WP_097140395.1">
    <property type="nucleotide sequence ID" value="NZ_OBQD01000008.1"/>
</dbReference>
<dbReference type="AlphaFoldDB" id="A0A285UM79"/>
<gene>
    <name evidence="2" type="ORF">SAMN05892877_108230</name>
</gene>
<evidence type="ECO:0000256" key="1">
    <source>
        <dbReference type="SAM" id="Phobius"/>
    </source>
</evidence>
<feature type="transmembrane region" description="Helical" evidence="1">
    <location>
        <begin position="35"/>
        <end position="54"/>
    </location>
</feature>